<keyword evidence="1" id="KW-1133">Transmembrane helix</keyword>
<feature type="transmembrane region" description="Helical" evidence="1">
    <location>
        <begin position="7"/>
        <end position="26"/>
    </location>
</feature>
<keyword evidence="1" id="KW-0472">Membrane</keyword>
<dbReference type="Proteomes" id="UP001597520">
    <property type="component" value="Unassembled WGS sequence"/>
</dbReference>
<organism evidence="2 3">
    <name type="scientific">Salibacterium lacus</name>
    <dbReference type="NCBI Taxonomy" id="1898109"/>
    <lineage>
        <taxon>Bacteria</taxon>
        <taxon>Bacillati</taxon>
        <taxon>Bacillota</taxon>
        <taxon>Bacilli</taxon>
        <taxon>Bacillales</taxon>
        <taxon>Bacillaceae</taxon>
    </lineage>
</organism>
<reference evidence="3" key="1">
    <citation type="journal article" date="2019" name="Int. J. Syst. Evol. Microbiol.">
        <title>The Global Catalogue of Microorganisms (GCM) 10K type strain sequencing project: providing services to taxonomists for standard genome sequencing and annotation.</title>
        <authorList>
            <consortium name="The Broad Institute Genomics Platform"/>
            <consortium name="The Broad Institute Genome Sequencing Center for Infectious Disease"/>
            <person name="Wu L."/>
            <person name="Ma J."/>
        </authorList>
    </citation>
    <scope>NUCLEOTIDE SEQUENCE [LARGE SCALE GENOMIC DNA]</scope>
    <source>
        <strain evidence="3">KCTC 33792</strain>
    </source>
</reference>
<evidence type="ECO:0000256" key="1">
    <source>
        <dbReference type="SAM" id="Phobius"/>
    </source>
</evidence>
<dbReference type="EMBL" id="JBHUML010000002">
    <property type="protein sequence ID" value="MFD2705080.1"/>
    <property type="molecule type" value="Genomic_DNA"/>
</dbReference>
<dbReference type="RefSeq" id="WP_380712340.1">
    <property type="nucleotide sequence ID" value="NZ_JBHUML010000002.1"/>
</dbReference>
<evidence type="ECO:0000313" key="3">
    <source>
        <dbReference type="Proteomes" id="UP001597520"/>
    </source>
</evidence>
<comment type="caution">
    <text evidence="2">The sequence shown here is derived from an EMBL/GenBank/DDBJ whole genome shotgun (WGS) entry which is preliminary data.</text>
</comment>
<protein>
    <submittedName>
        <fullName evidence="2">Uncharacterized protein</fullName>
    </submittedName>
</protein>
<proteinExistence type="predicted"/>
<feature type="transmembrane region" description="Helical" evidence="1">
    <location>
        <begin position="32"/>
        <end position="48"/>
    </location>
</feature>
<evidence type="ECO:0000313" key="2">
    <source>
        <dbReference type="EMBL" id="MFD2705080.1"/>
    </source>
</evidence>
<name>A0ABW5T2J7_9BACI</name>
<gene>
    <name evidence="2" type="ORF">ACFSUB_06335</name>
</gene>
<keyword evidence="3" id="KW-1185">Reference proteome</keyword>
<sequence>MKSLYTGAFIFCVVLLLTFSILRYAVHTGEGMAVIGALVTAVLSEWWYRKRWS</sequence>
<accession>A0ABW5T2J7</accession>
<keyword evidence="1" id="KW-0812">Transmembrane</keyword>